<name>A0A7W6RZR7_9PROT</name>
<keyword evidence="2 13" id="KW-0963">Cytoplasm</keyword>
<feature type="binding site" evidence="13">
    <location>
        <begin position="165"/>
        <end position="166"/>
    </location>
    <ligand>
        <name>(S)-2,3,4,5-tetrahydrodipicolinate</name>
        <dbReference type="ChEBI" id="CHEBI:16845"/>
    </ligand>
</feature>
<evidence type="ECO:0000256" key="3">
    <source>
        <dbReference type="ARBA" id="ARBA00022605"/>
    </source>
</evidence>
<evidence type="ECO:0000256" key="4">
    <source>
        <dbReference type="ARBA" id="ARBA00022857"/>
    </source>
</evidence>
<dbReference type="NCBIfam" id="TIGR00036">
    <property type="entry name" value="dapB"/>
    <property type="match status" value="1"/>
</dbReference>
<evidence type="ECO:0000256" key="7">
    <source>
        <dbReference type="ARBA" id="ARBA00023027"/>
    </source>
</evidence>
<dbReference type="GO" id="GO:0009089">
    <property type="term" value="P:lysine biosynthetic process via diaminopimelate"/>
    <property type="evidence" value="ECO:0007669"/>
    <property type="project" value="UniProtKB-UniRule"/>
</dbReference>
<comment type="caution">
    <text evidence="16">The sequence shown here is derived from an EMBL/GenBank/DDBJ whole genome shotgun (WGS) entry which is preliminary data.</text>
</comment>
<dbReference type="Gene3D" id="3.30.360.10">
    <property type="entry name" value="Dihydrodipicolinate Reductase, domain 2"/>
    <property type="match status" value="1"/>
</dbReference>
<evidence type="ECO:0000259" key="14">
    <source>
        <dbReference type="Pfam" id="PF01113"/>
    </source>
</evidence>
<evidence type="ECO:0000259" key="15">
    <source>
        <dbReference type="Pfam" id="PF05173"/>
    </source>
</evidence>
<feature type="binding site" evidence="13">
    <location>
        <position position="156"/>
    </location>
    <ligand>
        <name>(S)-2,3,4,5-tetrahydrodipicolinate</name>
        <dbReference type="ChEBI" id="CHEBI:16845"/>
    </ligand>
</feature>
<dbReference type="HAMAP" id="MF_00102">
    <property type="entry name" value="DapB"/>
    <property type="match status" value="1"/>
</dbReference>
<feature type="binding site" evidence="13">
    <location>
        <begin position="122"/>
        <end position="125"/>
    </location>
    <ligand>
        <name>NAD(+)</name>
        <dbReference type="ChEBI" id="CHEBI:57540"/>
    </ligand>
</feature>
<dbReference type="Gene3D" id="3.40.50.720">
    <property type="entry name" value="NAD(P)-binding Rossmann-like Domain"/>
    <property type="match status" value="1"/>
</dbReference>
<dbReference type="InterPro" id="IPR022664">
    <property type="entry name" value="DapB_N_CS"/>
</dbReference>
<feature type="active site" description="Proton donor" evidence="13">
    <location>
        <position position="159"/>
    </location>
</feature>
<keyword evidence="4 13" id="KW-0521">NADP</keyword>
<keyword evidence="7 13" id="KW-0520">NAD</keyword>
<evidence type="ECO:0000256" key="10">
    <source>
        <dbReference type="ARBA" id="ARBA00038983"/>
    </source>
</evidence>
<comment type="similarity">
    <text evidence="1 13">Belongs to the DapB family.</text>
</comment>
<organism evidence="16 17">
    <name type="scientific">Roseospira goensis</name>
    <dbReference type="NCBI Taxonomy" id="391922"/>
    <lineage>
        <taxon>Bacteria</taxon>
        <taxon>Pseudomonadati</taxon>
        <taxon>Pseudomonadota</taxon>
        <taxon>Alphaproteobacteria</taxon>
        <taxon>Rhodospirillales</taxon>
        <taxon>Rhodospirillaceae</taxon>
        <taxon>Roseospira</taxon>
    </lineage>
</organism>
<dbReference type="EC" id="1.17.1.8" evidence="10 13"/>
<comment type="pathway">
    <text evidence="9 13">Amino-acid biosynthesis; L-lysine biosynthesis via DAP pathway; (S)-tetrahydrodipicolinate from L-aspartate: step 4/4.</text>
</comment>
<dbReference type="GO" id="GO:0008839">
    <property type="term" value="F:4-hydroxy-tetrahydrodipicolinate reductase"/>
    <property type="evidence" value="ECO:0007669"/>
    <property type="project" value="UniProtKB-UniRule"/>
</dbReference>
<dbReference type="GO" id="GO:0051287">
    <property type="term" value="F:NAD binding"/>
    <property type="evidence" value="ECO:0007669"/>
    <property type="project" value="UniProtKB-UniRule"/>
</dbReference>
<comment type="caution">
    <text evidence="13">Lacks conserved residue(s) required for the propagation of feature annotation.</text>
</comment>
<accession>A0A7W6RZR7</accession>
<dbReference type="Pfam" id="PF01113">
    <property type="entry name" value="DapB_N"/>
    <property type="match status" value="1"/>
</dbReference>
<feature type="domain" description="Dihydrodipicolinate reductase N-terminal" evidence="14">
    <location>
        <begin position="3"/>
        <end position="125"/>
    </location>
</feature>
<dbReference type="CDD" id="cd02274">
    <property type="entry name" value="DHDPR_N"/>
    <property type="match status" value="1"/>
</dbReference>
<dbReference type="Pfam" id="PF05173">
    <property type="entry name" value="DapB_C"/>
    <property type="match status" value="1"/>
</dbReference>
<dbReference type="PROSITE" id="PS01298">
    <property type="entry name" value="DAPB"/>
    <property type="match status" value="1"/>
</dbReference>
<dbReference type="PANTHER" id="PTHR20836">
    <property type="entry name" value="DIHYDRODIPICOLINATE REDUCTASE"/>
    <property type="match status" value="1"/>
</dbReference>
<evidence type="ECO:0000256" key="5">
    <source>
        <dbReference type="ARBA" id="ARBA00022915"/>
    </source>
</evidence>
<keyword evidence="6 13" id="KW-0560">Oxidoreductase</keyword>
<keyword evidence="17" id="KW-1185">Reference proteome</keyword>
<dbReference type="InterPro" id="IPR022663">
    <property type="entry name" value="DapB_C"/>
</dbReference>
<comment type="caution">
    <text evidence="13">Was originally thought to be a dihydrodipicolinate reductase (DHDPR), catalyzing the conversion of dihydrodipicolinate to tetrahydrodipicolinate. However, it was shown in E.coli that the substrate of the enzymatic reaction is not dihydrodipicolinate (DHDP) but in fact (2S,4S)-4-hydroxy-2,3,4,5-tetrahydrodipicolinic acid (HTPA), the product released by the DapA-catalyzed reaction.</text>
</comment>
<feature type="domain" description="Dihydrodipicolinate reductase C-terminal" evidence="15">
    <location>
        <begin position="128"/>
        <end position="264"/>
    </location>
</feature>
<keyword evidence="3 13" id="KW-0028">Amino-acid biosynthesis</keyword>
<dbReference type="PANTHER" id="PTHR20836:SF0">
    <property type="entry name" value="4-HYDROXY-TETRAHYDRODIPICOLINATE REDUCTASE 1, CHLOROPLASTIC-RELATED"/>
    <property type="match status" value="1"/>
</dbReference>
<dbReference type="PIRSF" id="PIRSF000161">
    <property type="entry name" value="DHPR"/>
    <property type="match status" value="1"/>
</dbReference>
<dbReference type="InterPro" id="IPR000846">
    <property type="entry name" value="DapB_N"/>
</dbReference>
<evidence type="ECO:0000256" key="2">
    <source>
        <dbReference type="ARBA" id="ARBA00022490"/>
    </source>
</evidence>
<gene>
    <name evidence="13" type="primary">dapB</name>
    <name evidence="16" type="ORF">GGD88_001450</name>
</gene>
<keyword evidence="8 13" id="KW-0457">Lysine biosynthesis</keyword>
<comment type="subcellular location">
    <subcellularLocation>
        <location evidence="13">Cytoplasm</location>
    </subcellularLocation>
</comment>
<evidence type="ECO:0000256" key="1">
    <source>
        <dbReference type="ARBA" id="ARBA00006642"/>
    </source>
</evidence>
<dbReference type="GO" id="GO:0005737">
    <property type="term" value="C:cytoplasm"/>
    <property type="evidence" value="ECO:0007669"/>
    <property type="project" value="UniProtKB-SubCell"/>
</dbReference>
<dbReference type="SUPFAM" id="SSF55347">
    <property type="entry name" value="Glyceraldehyde-3-phosphate dehydrogenase-like, C-terminal domain"/>
    <property type="match status" value="1"/>
</dbReference>
<evidence type="ECO:0000313" key="17">
    <source>
        <dbReference type="Proteomes" id="UP000555728"/>
    </source>
</evidence>
<dbReference type="GO" id="GO:0050661">
    <property type="term" value="F:NADP binding"/>
    <property type="evidence" value="ECO:0007669"/>
    <property type="project" value="UniProtKB-UniRule"/>
</dbReference>
<feature type="binding site" evidence="13">
    <location>
        <position position="52"/>
    </location>
    <ligand>
        <name>NAD(+)</name>
        <dbReference type="ChEBI" id="CHEBI:57540"/>
    </ligand>
</feature>
<comment type="subunit">
    <text evidence="13">Homotetramer.</text>
</comment>
<reference evidence="16 17" key="1">
    <citation type="submission" date="2020-08" db="EMBL/GenBank/DDBJ databases">
        <title>Genome sequencing of Purple Non-Sulfur Bacteria from various extreme environments.</title>
        <authorList>
            <person name="Mayer M."/>
        </authorList>
    </citation>
    <scope>NUCLEOTIDE SEQUENCE [LARGE SCALE GENOMIC DNA]</scope>
    <source>
        <strain evidence="16 17">JA135</strain>
    </source>
</reference>
<dbReference type="InterPro" id="IPR036291">
    <property type="entry name" value="NAD(P)-bd_dom_sf"/>
</dbReference>
<dbReference type="UniPathway" id="UPA00034">
    <property type="reaction ID" value="UER00018"/>
</dbReference>
<sequence>MLKVGIAGCGGRMGRMLIQAALEGEGVRLAGGTERAGSALVGADVAGVVGAESVGATITADPAEMFAAVDAVIDFTAPAATLTHADLAAQTGTILVVGTTGMDAAGLARLAEAGRDTRIVQAPNMSVGVNLLFALTRQVAATLGVDYDIEIVEHHHRHKVDAPSGTALGLGRAAADGRGVDLDAVADRGRDGHTGPRADGHIGFAVLRGGDVVGDHSVVFAGPGERVELTHKASDRAIYARGALRAARWAADRPNGLYSMADVLGLH</sequence>
<evidence type="ECO:0000256" key="9">
    <source>
        <dbReference type="ARBA" id="ARBA00037922"/>
    </source>
</evidence>
<evidence type="ECO:0000313" key="16">
    <source>
        <dbReference type="EMBL" id="MBB4285730.1"/>
    </source>
</evidence>
<evidence type="ECO:0000256" key="11">
    <source>
        <dbReference type="ARBA" id="ARBA00049080"/>
    </source>
</evidence>
<proteinExistence type="inferred from homology"/>
<comment type="function">
    <text evidence="13">Catalyzes the conversion of 4-hydroxy-tetrahydrodipicolinate (HTPA) to tetrahydrodipicolinate.</text>
</comment>
<protein>
    <recommendedName>
        <fullName evidence="10 13">4-hydroxy-tetrahydrodipicolinate reductase</fullName>
        <shortName evidence="13">HTPA reductase</shortName>
        <ecNumber evidence="10 13">1.17.1.8</ecNumber>
    </recommendedName>
</protein>
<feature type="binding site" evidence="13">
    <location>
        <begin position="8"/>
        <end position="13"/>
    </location>
    <ligand>
        <name>NAD(+)</name>
        <dbReference type="ChEBI" id="CHEBI:57540"/>
    </ligand>
</feature>
<dbReference type="FunFam" id="3.30.360.10:FF:000004">
    <property type="entry name" value="4-hydroxy-tetrahydrodipicolinate reductase"/>
    <property type="match status" value="1"/>
</dbReference>
<dbReference type="AlphaFoldDB" id="A0A7W6RZR7"/>
<dbReference type="GO" id="GO:0016726">
    <property type="term" value="F:oxidoreductase activity, acting on CH or CH2 groups, NAD or NADP as acceptor"/>
    <property type="evidence" value="ECO:0007669"/>
    <property type="project" value="UniProtKB-UniRule"/>
</dbReference>
<comment type="catalytic activity">
    <reaction evidence="12 13">
        <text>(S)-2,3,4,5-tetrahydrodipicolinate + NAD(+) + H2O = (2S,4S)-4-hydroxy-2,3,4,5-tetrahydrodipicolinate + NADH + H(+)</text>
        <dbReference type="Rhea" id="RHEA:35323"/>
        <dbReference type="ChEBI" id="CHEBI:15377"/>
        <dbReference type="ChEBI" id="CHEBI:15378"/>
        <dbReference type="ChEBI" id="CHEBI:16845"/>
        <dbReference type="ChEBI" id="CHEBI:57540"/>
        <dbReference type="ChEBI" id="CHEBI:57945"/>
        <dbReference type="ChEBI" id="CHEBI:67139"/>
        <dbReference type="EC" id="1.17.1.8"/>
    </reaction>
</comment>
<evidence type="ECO:0000256" key="13">
    <source>
        <dbReference type="HAMAP-Rule" id="MF_00102"/>
    </source>
</evidence>
<dbReference type="SUPFAM" id="SSF51735">
    <property type="entry name" value="NAD(P)-binding Rossmann-fold domains"/>
    <property type="match status" value="1"/>
</dbReference>
<feature type="active site" description="Proton donor/acceptor" evidence="13">
    <location>
        <position position="155"/>
    </location>
</feature>
<dbReference type="EMBL" id="JACIGI010000009">
    <property type="protein sequence ID" value="MBB4285730.1"/>
    <property type="molecule type" value="Genomic_DNA"/>
</dbReference>
<evidence type="ECO:0000256" key="12">
    <source>
        <dbReference type="ARBA" id="ARBA00049396"/>
    </source>
</evidence>
<evidence type="ECO:0000256" key="6">
    <source>
        <dbReference type="ARBA" id="ARBA00023002"/>
    </source>
</evidence>
<dbReference type="InterPro" id="IPR023940">
    <property type="entry name" value="DHDPR_bac"/>
</dbReference>
<comment type="catalytic activity">
    <reaction evidence="11 13">
        <text>(S)-2,3,4,5-tetrahydrodipicolinate + NADP(+) + H2O = (2S,4S)-4-hydroxy-2,3,4,5-tetrahydrodipicolinate + NADPH + H(+)</text>
        <dbReference type="Rhea" id="RHEA:35331"/>
        <dbReference type="ChEBI" id="CHEBI:15377"/>
        <dbReference type="ChEBI" id="CHEBI:15378"/>
        <dbReference type="ChEBI" id="CHEBI:16845"/>
        <dbReference type="ChEBI" id="CHEBI:57783"/>
        <dbReference type="ChEBI" id="CHEBI:58349"/>
        <dbReference type="ChEBI" id="CHEBI:67139"/>
        <dbReference type="EC" id="1.17.1.8"/>
    </reaction>
</comment>
<feature type="binding site" evidence="13">
    <location>
        <begin position="98"/>
        <end position="100"/>
    </location>
    <ligand>
        <name>NAD(+)</name>
        <dbReference type="ChEBI" id="CHEBI:57540"/>
    </ligand>
</feature>
<dbReference type="Proteomes" id="UP000555728">
    <property type="component" value="Unassembled WGS sequence"/>
</dbReference>
<dbReference type="GO" id="GO:0019877">
    <property type="term" value="P:diaminopimelate biosynthetic process"/>
    <property type="evidence" value="ECO:0007669"/>
    <property type="project" value="UniProtKB-UniRule"/>
</dbReference>
<keyword evidence="5 13" id="KW-0220">Diaminopimelate biosynthesis</keyword>
<evidence type="ECO:0000256" key="8">
    <source>
        <dbReference type="ARBA" id="ARBA00023154"/>
    </source>
</evidence>